<evidence type="ECO:0000313" key="3">
    <source>
        <dbReference type="RefSeq" id="XP_026757039.3"/>
    </source>
</evidence>
<gene>
    <name evidence="3" type="primary">LOC113516769</name>
</gene>
<name>A0A6J1WPQ9_GALME</name>
<sequence length="205" mass="23439">MFTWIQIFEIVLFSAAAGPGKTIADNITTCEEFERGAHFNPYDVVDSMWKIFYFWAENTEIYPIIFSLPAKKRMEKIKALVETVDPYLDVEWYKAALIMEPRPGLQVILLYAGTPGAFRALVKKEQRTKVQPHPLPLIKFADIRMKMVGRYIAMMCCEDLTAYALARLDHMPANEHECEAAAAKIGFQGIAGRSYFYVKNLVDEL</sequence>
<keyword evidence="1" id="KW-0732">Signal</keyword>
<dbReference type="RefSeq" id="XP_026757039.3">
    <property type="nucleotide sequence ID" value="XM_026901238.3"/>
</dbReference>
<dbReference type="AlphaFoldDB" id="A0A6J1WPQ9"/>
<evidence type="ECO:0000256" key="1">
    <source>
        <dbReference type="SAM" id="SignalP"/>
    </source>
</evidence>
<accession>A0A6J1WPQ9</accession>
<feature type="chain" id="PRO_5045860986" evidence="1">
    <location>
        <begin position="25"/>
        <end position="205"/>
    </location>
</feature>
<reference evidence="3" key="1">
    <citation type="submission" date="2025-08" db="UniProtKB">
        <authorList>
            <consortium name="RefSeq"/>
        </authorList>
    </citation>
    <scope>IDENTIFICATION</scope>
    <source>
        <tissue evidence="3">Whole larvae</tissue>
    </source>
</reference>
<protein>
    <submittedName>
        <fullName evidence="3">Uncharacterized protein LOC113516769 isoform X1</fullName>
    </submittedName>
</protein>
<keyword evidence="2" id="KW-1185">Reference proteome</keyword>
<evidence type="ECO:0000313" key="2">
    <source>
        <dbReference type="Proteomes" id="UP001652740"/>
    </source>
</evidence>
<proteinExistence type="predicted"/>
<dbReference type="KEGG" id="gmw:113516769"/>
<feature type="signal peptide" evidence="1">
    <location>
        <begin position="1"/>
        <end position="24"/>
    </location>
</feature>
<dbReference type="GeneID" id="113516769"/>
<dbReference type="Proteomes" id="UP001652740">
    <property type="component" value="Unplaced"/>
</dbReference>
<organism evidence="2 3">
    <name type="scientific">Galleria mellonella</name>
    <name type="common">Greater wax moth</name>
    <dbReference type="NCBI Taxonomy" id="7137"/>
    <lineage>
        <taxon>Eukaryota</taxon>
        <taxon>Metazoa</taxon>
        <taxon>Ecdysozoa</taxon>
        <taxon>Arthropoda</taxon>
        <taxon>Hexapoda</taxon>
        <taxon>Insecta</taxon>
        <taxon>Pterygota</taxon>
        <taxon>Neoptera</taxon>
        <taxon>Endopterygota</taxon>
        <taxon>Lepidoptera</taxon>
        <taxon>Glossata</taxon>
        <taxon>Ditrysia</taxon>
        <taxon>Pyraloidea</taxon>
        <taxon>Pyralidae</taxon>
        <taxon>Galleriinae</taxon>
        <taxon>Galleria</taxon>
    </lineage>
</organism>
<dbReference type="InParanoid" id="A0A6J1WPQ9"/>